<accession>A0A7C6AEZ7</accession>
<dbReference type="InterPro" id="IPR028979">
    <property type="entry name" value="Ser_kin/Pase_Hpr-like_N_sf"/>
</dbReference>
<evidence type="ECO:0000259" key="1">
    <source>
        <dbReference type="Pfam" id="PF07085"/>
    </source>
</evidence>
<organism evidence="2">
    <name type="scientific">candidate division WOR-3 bacterium</name>
    <dbReference type="NCBI Taxonomy" id="2052148"/>
    <lineage>
        <taxon>Bacteria</taxon>
        <taxon>Bacteria division WOR-3</taxon>
    </lineage>
</organism>
<reference evidence="2" key="1">
    <citation type="journal article" date="2020" name="mSystems">
        <title>Genome- and Community-Level Interaction Insights into Carbon Utilization and Element Cycling Functions of Hydrothermarchaeota in Hydrothermal Sediment.</title>
        <authorList>
            <person name="Zhou Z."/>
            <person name="Liu Y."/>
            <person name="Xu W."/>
            <person name="Pan J."/>
            <person name="Luo Z.H."/>
            <person name="Li M."/>
        </authorList>
    </citation>
    <scope>NUCLEOTIDE SEQUENCE [LARGE SCALE GENOMIC DNA]</scope>
    <source>
        <strain evidence="2">SpSt-783</strain>
    </source>
</reference>
<dbReference type="SUPFAM" id="SSF75138">
    <property type="entry name" value="HprK N-terminal domain-like"/>
    <property type="match status" value="1"/>
</dbReference>
<dbReference type="InterPro" id="IPR010766">
    <property type="entry name" value="DRTGG"/>
</dbReference>
<feature type="domain" description="DRTGG" evidence="1">
    <location>
        <begin position="6"/>
        <end position="103"/>
    </location>
</feature>
<dbReference type="AlphaFoldDB" id="A0A7C6AEZ7"/>
<comment type="caution">
    <text evidence="2">The sequence shown here is derived from an EMBL/GenBank/DDBJ whole genome shotgun (WGS) entry which is preliminary data.</text>
</comment>
<name>A0A7C6AEZ7_UNCW3</name>
<gene>
    <name evidence="2" type="ORF">ENV70_00245</name>
</gene>
<proteinExistence type="predicted"/>
<sequence>MKLNQLKEILQAKVLTNHLPIDIEINNIIASDLMSDVLNTKNPAELLLTGLSNNQAVRTCEIAGIKAIIFVRGKTPDEETIKLAESCKIPLLSCDLSMFETCGLLYSRGLKNPDSKYGTGNNPSGRI</sequence>
<dbReference type="Gene3D" id="3.40.1390.20">
    <property type="entry name" value="HprK N-terminal domain-like"/>
    <property type="match status" value="1"/>
</dbReference>
<protein>
    <submittedName>
        <fullName evidence="2">Transcriptional regulator</fullName>
    </submittedName>
</protein>
<dbReference type="EMBL" id="DTHJ01000005">
    <property type="protein sequence ID" value="HHS62032.1"/>
    <property type="molecule type" value="Genomic_DNA"/>
</dbReference>
<evidence type="ECO:0000313" key="2">
    <source>
        <dbReference type="EMBL" id="HHS62032.1"/>
    </source>
</evidence>
<dbReference type="Pfam" id="PF07085">
    <property type="entry name" value="DRTGG"/>
    <property type="match status" value="1"/>
</dbReference>